<evidence type="ECO:0000313" key="7">
    <source>
        <dbReference type="EMBL" id="SNR67007.1"/>
    </source>
</evidence>
<evidence type="ECO:0000256" key="3">
    <source>
        <dbReference type="ARBA" id="ARBA00022989"/>
    </source>
</evidence>
<sequence length="101" mass="11544">MRKMDMPSSSPLISELPLDLRDKLALERTHLANERTVLAYVRTGMALVVAGFSLINFFRDYLYVWVGVVFVPVGIGITVAGWFRYRAKRVRIKNYLHTPSA</sequence>
<dbReference type="GO" id="GO:0012505">
    <property type="term" value="C:endomembrane system"/>
    <property type="evidence" value="ECO:0007669"/>
    <property type="project" value="UniProtKB-SubCell"/>
</dbReference>
<dbReference type="EMBL" id="FZNS01000005">
    <property type="protein sequence ID" value="SNR67007.1"/>
    <property type="molecule type" value="Genomic_DNA"/>
</dbReference>
<reference evidence="8" key="1">
    <citation type="submission" date="2017-06" db="EMBL/GenBank/DDBJ databases">
        <authorList>
            <person name="Varghese N."/>
            <person name="Submissions S."/>
        </authorList>
    </citation>
    <scope>NUCLEOTIDE SEQUENCE [LARGE SCALE GENOMIC DNA]</scope>
    <source>
        <strain evidence="8">DSM 28041</strain>
    </source>
</reference>
<accession>A0A238Y7C9</accession>
<organism evidence="7 8">
    <name type="scientific">Hymenobacter mucosus</name>
    <dbReference type="NCBI Taxonomy" id="1411120"/>
    <lineage>
        <taxon>Bacteria</taxon>
        <taxon>Pseudomonadati</taxon>
        <taxon>Bacteroidota</taxon>
        <taxon>Cytophagia</taxon>
        <taxon>Cytophagales</taxon>
        <taxon>Hymenobacteraceae</taxon>
        <taxon>Hymenobacter</taxon>
    </lineage>
</organism>
<evidence type="ECO:0000259" key="6">
    <source>
        <dbReference type="Pfam" id="PF02656"/>
    </source>
</evidence>
<keyword evidence="4 5" id="KW-0472">Membrane</keyword>
<proteinExistence type="predicted"/>
<dbReference type="Pfam" id="PF02656">
    <property type="entry name" value="DUF202"/>
    <property type="match status" value="1"/>
</dbReference>
<evidence type="ECO:0000256" key="2">
    <source>
        <dbReference type="ARBA" id="ARBA00022692"/>
    </source>
</evidence>
<dbReference type="RefSeq" id="WP_218823177.1">
    <property type="nucleotide sequence ID" value="NZ_FZNS01000005.1"/>
</dbReference>
<dbReference type="Proteomes" id="UP000198310">
    <property type="component" value="Unassembled WGS sequence"/>
</dbReference>
<dbReference type="AlphaFoldDB" id="A0A238Y7C9"/>
<keyword evidence="2 5" id="KW-0812">Transmembrane</keyword>
<evidence type="ECO:0000256" key="1">
    <source>
        <dbReference type="ARBA" id="ARBA00004127"/>
    </source>
</evidence>
<evidence type="ECO:0000313" key="8">
    <source>
        <dbReference type="Proteomes" id="UP000198310"/>
    </source>
</evidence>
<evidence type="ECO:0000256" key="5">
    <source>
        <dbReference type="SAM" id="Phobius"/>
    </source>
</evidence>
<feature type="transmembrane region" description="Helical" evidence="5">
    <location>
        <begin position="61"/>
        <end position="83"/>
    </location>
</feature>
<comment type="subcellular location">
    <subcellularLocation>
        <location evidence="1">Endomembrane system</location>
        <topology evidence="1">Multi-pass membrane protein</topology>
    </subcellularLocation>
</comment>
<gene>
    <name evidence="7" type="ORF">SAMN06269173_1059</name>
</gene>
<keyword evidence="8" id="KW-1185">Reference proteome</keyword>
<evidence type="ECO:0000256" key="4">
    <source>
        <dbReference type="ARBA" id="ARBA00023136"/>
    </source>
</evidence>
<feature type="transmembrane region" description="Helical" evidence="5">
    <location>
        <begin position="37"/>
        <end position="55"/>
    </location>
</feature>
<name>A0A238Y7C9_9BACT</name>
<protein>
    <submittedName>
        <fullName evidence="7">Putative membrane protein</fullName>
    </submittedName>
</protein>
<keyword evidence="3 5" id="KW-1133">Transmembrane helix</keyword>
<dbReference type="InterPro" id="IPR003807">
    <property type="entry name" value="DUF202"/>
</dbReference>
<feature type="domain" description="DUF202" evidence="6">
    <location>
        <begin position="28"/>
        <end position="88"/>
    </location>
</feature>